<dbReference type="PROSITE" id="PS51257">
    <property type="entry name" value="PROKAR_LIPOPROTEIN"/>
    <property type="match status" value="1"/>
</dbReference>
<accession>A0ABV3STB9</accession>
<feature type="compositionally biased region" description="Low complexity" evidence="1">
    <location>
        <begin position="398"/>
        <end position="443"/>
    </location>
</feature>
<dbReference type="Proteomes" id="UP001556631">
    <property type="component" value="Unassembled WGS sequence"/>
</dbReference>
<dbReference type="PANTHER" id="PTHR33371">
    <property type="entry name" value="INTERMEMBRANE PHOSPHOLIPID TRANSPORT SYSTEM BINDING PROTEIN MLAD-RELATED"/>
    <property type="match status" value="1"/>
</dbReference>
<dbReference type="InterPro" id="IPR003399">
    <property type="entry name" value="Mce/MlaD"/>
</dbReference>
<gene>
    <name evidence="4" type="ORF">AB3X52_01050</name>
</gene>
<sequence length="490" mass="49412">MSARALTPRRVAAGVAALATGALVSGCSLSGAVYNAPLPGGADVGDHPITLSADFTDVLDLVPQSAVKVDDVAVGRVSKISLNPDGHSAHVTLVVNGDVDLPVGTSARLDQTSLLGEKYVALVPPTQSTPTSVTAGTSVTAADAGAMLQTGDRIPRARTSEAVDIEQLFGALSLVLNGGDIGQFQEISRELQKVGKDRPQEIRSFLTEMNRFVATLDDRKSAITGALDGLDKLGKVLHRNEGKIATALDGLSPGMKVLADQRPQLVKMMKSLDRLSGITVKTLHASQQDIVDDLKRLDPILTQLADAGSALPDSLQILLTYPFPDSVLGAIKGDYFNVFVTTNFRTLPANCAEEGCAWPQVGSGSAETETSGSAPDTSPSDVKQDDSVPPTLLQATDSALPGLSSSSVAVPSGTPSGSSSSATPGSSGSSSGVGSTSGPSGTSSSGGGSPSGSGSPSSSDSPGASGSPSGTSSSSEPSASSASAENPEGE</sequence>
<reference evidence="4 5" key="1">
    <citation type="submission" date="2024-07" db="EMBL/GenBank/DDBJ databases">
        <authorList>
            <person name="Lee S."/>
            <person name="Kang M."/>
        </authorList>
    </citation>
    <scope>NUCLEOTIDE SEQUENCE [LARGE SCALE GENOMIC DNA]</scope>
    <source>
        <strain evidence="4 5">DS6</strain>
    </source>
</reference>
<dbReference type="InterPro" id="IPR005693">
    <property type="entry name" value="Mce"/>
</dbReference>
<name>A0ABV3STB9_9ACTN</name>
<dbReference type="InterPro" id="IPR052336">
    <property type="entry name" value="MlaD_Phospholipid_Transporter"/>
</dbReference>
<keyword evidence="5" id="KW-1185">Reference proteome</keyword>
<dbReference type="PANTHER" id="PTHR33371:SF15">
    <property type="entry name" value="LIPOPROTEIN LPRN"/>
    <property type="match status" value="1"/>
</dbReference>
<evidence type="ECO:0000313" key="5">
    <source>
        <dbReference type="Proteomes" id="UP001556631"/>
    </source>
</evidence>
<evidence type="ECO:0000259" key="3">
    <source>
        <dbReference type="Pfam" id="PF11887"/>
    </source>
</evidence>
<dbReference type="InterPro" id="IPR024516">
    <property type="entry name" value="Mce_C"/>
</dbReference>
<feature type="domain" description="Mammalian cell entry C-terminal" evidence="3">
    <location>
        <begin position="147"/>
        <end position="307"/>
    </location>
</feature>
<dbReference type="RefSeq" id="WP_367990843.1">
    <property type="nucleotide sequence ID" value="NZ_JBFPJR010000001.1"/>
</dbReference>
<evidence type="ECO:0000259" key="2">
    <source>
        <dbReference type="Pfam" id="PF02470"/>
    </source>
</evidence>
<protein>
    <submittedName>
        <fullName evidence="4">MCE family protein</fullName>
    </submittedName>
</protein>
<dbReference type="NCBIfam" id="TIGR00996">
    <property type="entry name" value="Mtu_fam_mce"/>
    <property type="match status" value="1"/>
</dbReference>
<comment type="caution">
    <text evidence="4">The sequence shown here is derived from an EMBL/GenBank/DDBJ whole genome shotgun (WGS) entry which is preliminary data.</text>
</comment>
<dbReference type="EMBL" id="JBFPJR010000001">
    <property type="protein sequence ID" value="MEX0426187.1"/>
    <property type="molecule type" value="Genomic_DNA"/>
</dbReference>
<feature type="compositionally biased region" description="Low complexity" evidence="1">
    <location>
        <begin position="452"/>
        <end position="484"/>
    </location>
</feature>
<feature type="compositionally biased region" description="Low complexity" evidence="1">
    <location>
        <begin position="362"/>
        <end position="374"/>
    </location>
</feature>
<dbReference type="Pfam" id="PF11887">
    <property type="entry name" value="Mce4_CUP1"/>
    <property type="match status" value="1"/>
</dbReference>
<proteinExistence type="predicted"/>
<evidence type="ECO:0000313" key="4">
    <source>
        <dbReference type="EMBL" id="MEX0426187.1"/>
    </source>
</evidence>
<evidence type="ECO:0000256" key="1">
    <source>
        <dbReference type="SAM" id="MobiDB-lite"/>
    </source>
</evidence>
<organism evidence="4 5">
    <name type="scientific">Nocardioides eburneus</name>
    <dbReference type="NCBI Taxonomy" id="3231482"/>
    <lineage>
        <taxon>Bacteria</taxon>
        <taxon>Bacillati</taxon>
        <taxon>Actinomycetota</taxon>
        <taxon>Actinomycetes</taxon>
        <taxon>Propionibacteriales</taxon>
        <taxon>Nocardioidaceae</taxon>
        <taxon>Nocardioides</taxon>
    </lineage>
</organism>
<dbReference type="Pfam" id="PF02470">
    <property type="entry name" value="MlaD"/>
    <property type="match status" value="1"/>
</dbReference>
<feature type="region of interest" description="Disordered" evidence="1">
    <location>
        <begin position="360"/>
        <end position="490"/>
    </location>
</feature>
<feature type="domain" description="Mce/MlaD" evidence="2">
    <location>
        <begin position="49"/>
        <end position="125"/>
    </location>
</feature>